<accession>A0AA42BZ75</accession>
<evidence type="ECO:0000313" key="1">
    <source>
        <dbReference type="EMBL" id="MCV7380021.1"/>
    </source>
</evidence>
<organism evidence="1 4">
    <name type="scientific">Mycobacterium alsense</name>
    <dbReference type="NCBI Taxonomy" id="324058"/>
    <lineage>
        <taxon>Bacteria</taxon>
        <taxon>Bacillati</taxon>
        <taxon>Actinomycetota</taxon>
        <taxon>Actinomycetes</taxon>
        <taxon>Mycobacteriales</taxon>
        <taxon>Mycobacteriaceae</taxon>
        <taxon>Mycobacterium</taxon>
    </lineage>
</organism>
<evidence type="ECO:0000313" key="4">
    <source>
        <dbReference type="Proteomes" id="UP001141650"/>
    </source>
</evidence>
<gene>
    <name evidence="2" type="ORF">BST11_09125</name>
    <name evidence="1" type="ORF">H7K38_15345</name>
</gene>
<dbReference type="Proteomes" id="UP001141650">
    <property type="component" value="Unassembled WGS sequence"/>
</dbReference>
<dbReference type="Proteomes" id="UP000192319">
    <property type="component" value="Unassembled WGS sequence"/>
</dbReference>
<reference evidence="2 3" key="1">
    <citation type="submission" date="2017-02" db="EMBL/GenBank/DDBJ databases">
        <title>The new phylogeny of genus Mycobacterium.</title>
        <authorList>
            <person name="Tortoli E."/>
            <person name="Trovato A."/>
            <person name="Cirillo D.M."/>
        </authorList>
    </citation>
    <scope>NUCLEOTIDE SEQUENCE [LARGE SCALE GENOMIC DNA]</scope>
    <source>
        <strain evidence="2 3">DSM 45230</strain>
    </source>
</reference>
<name>A0AA42BZ75_9MYCO</name>
<dbReference type="EMBL" id="MVHD01000011">
    <property type="protein sequence ID" value="OQZ91235.1"/>
    <property type="molecule type" value="Genomic_DNA"/>
</dbReference>
<sequence>MNHRQFQRSTAECGPGVTRTPWLLHRMRDAAASARRWVYRKGWETADTPTGEVPAIEDQLHALRPVCSAQRVSTGSICGAPAVAVAEIHAVDGCDQMGLSPDGDLVETLCQACLATLRWAMATYVGDKREVASRCGTHPACATCGRPTGYLRSVFAVRPLGPEGTAT</sequence>
<comment type="caution">
    <text evidence="1">The sequence shown here is derived from an EMBL/GenBank/DDBJ whole genome shotgun (WGS) entry which is preliminary data.</text>
</comment>
<proteinExistence type="predicted"/>
<dbReference type="AlphaFoldDB" id="A0AA42BZ75"/>
<evidence type="ECO:0000313" key="3">
    <source>
        <dbReference type="Proteomes" id="UP000192319"/>
    </source>
</evidence>
<reference evidence="1" key="3">
    <citation type="journal article" date="2022" name="BMC Genomics">
        <title>Comparative genome analysis of mycobacteria focusing on tRNA and non-coding RNA.</title>
        <authorList>
            <person name="Behra P.R.K."/>
            <person name="Pettersson B.M.F."/>
            <person name="Ramesh M."/>
            <person name="Das S."/>
            <person name="Dasgupta S."/>
            <person name="Kirsebom L.A."/>
        </authorList>
    </citation>
    <scope>NUCLEOTIDE SEQUENCE</scope>
    <source>
        <strain evidence="1">CCUG 55640</strain>
    </source>
</reference>
<keyword evidence="3" id="KW-1185">Reference proteome</keyword>
<dbReference type="EMBL" id="JACKVH010000015">
    <property type="protein sequence ID" value="MCV7380021.1"/>
    <property type="molecule type" value="Genomic_DNA"/>
</dbReference>
<evidence type="ECO:0000313" key="2">
    <source>
        <dbReference type="EMBL" id="OQZ91235.1"/>
    </source>
</evidence>
<protein>
    <submittedName>
        <fullName evidence="1">Phosphoenolpyruvate carboxylase</fullName>
    </submittedName>
</protein>
<reference evidence="1" key="2">
    <citation type="submission" date="2020-07" db="EMBL/GenBank/DDBJ databases">
        <authorList>
            <person name="Pettersson B.M.F."/>
            <person name="Behra P.R.K."/>
            <person name="Ramesh M."/>
            <person name="Das S."/>
            <person name="Dasgupta S."/>
            <person name="Kirsebom L.A."/>
        </authorList>
    </citation>
    <scope>NUCLEOTIDE SEQUENCE</scope>
    <source>
        <strain evidence="1">CCUG 55640</strain>
    </source>
</reference>